<organism evidence="1 2">
    <name type="scientific">Kitasatospora phosalacinea</name>
    <dbReference type="NCBI Taxonomy" id="2065"/>
    <lineage>
        <taxon>Bacteria</taxon>
        <taxon>Bacillati</taxon>
        <taxon>Actinomycetota</taxon>
        <taxon>Actinomycetes</taxon>
        <taxon>Kitasatosporales</taxon>
        <taxon>Streptomycetaceae</taxon>
        <taxon>Kitasatospora</taxon>
    </lineage>
</organism>
<evidence type="ECO:0000313" key="1">
    <source>
        <dbReference type="EMBL" id="MFE1351604.1"/>
    </source>
</evidence>
<accession>A0ABW6GG73</accession>
<dbReference type="EMBL" id="JBHYPX010000008">
    <property type="protein sequence ID" value="MFE1351604.1"/>
    <property type="molecule type" value="Genomic_DNA"/>
</dbReference>
<evidence type="ECO:0000313" key="2">
    <source>
        <dbReference type="Proteomes" id="UP001599542"/>
    </source>
</evidence>
<protein>
    <submittedName>
        <fullName evidence="1">Uncharacterized protein</fullName>
    </submittedName>
</protein>
<reference evidence="1 2" key="1">
    <citation type="submission" date="2024-09" db="EMBL/GenBank/DDBJ databases">
        <title>The Natural Products Discovery Center: Release of the First 8490 Sequenced Strains for Exploring Actinobacteria Biosynthetic Diversity.</title>
        <authorList>
            <person name="Kalkreuter E."/>
            <person name="Kautsar S.A."/>
            <person name="Yang D."/>
            <person name="Bader C.D."/>
            <person name="Teijaro C.N."/>
            <person name="Fluegel L."/>
            <person name="Davis C.M."/>
            <person name="Simpson J.R."/>
            <person name="Lauterbach L."/>
            <person name="Steele A.D."/>
            <person name="Gui C."/>
            <person name="Meng S."/>
            <person name="Li G."/>
            <person name="Viehrig K."/>
            <person name="Ye F."/>
            <person name="Su P."/>
            <person name="Kiefer A.F."/>
            <person name="Nichols A."/>
            <person name="Cepeda A.J."/>
            <person name="Yan W."/>
            <person name="Fan B."/>
            <person name="Jiang Y."/>
            <person name="Adhikari A."/>
            <person name="Zheng C.-J."/>
            <person name="Schuster L."/>
            <person name="Cowan T.M."/>
            <person name="Smanski M.J."/>
            <person name="Chevrette M.G."/>
            <person name="De Carvalho L.P.S."/>
            <person name="Shen B."/>
        </authorList>
    </citation>
    <scope>NUCLEOTIDE SEQUENCE [LARGE SCALE GENOMIC DNA]</scope>
    <source>
        <strain evidence="1 2">NPDC058753</strain>
    </source>
</reference>
<keyword evidence="2" id="KW-1185">Reference proteome</keyword>
<proteinExistence type="predicted"/>
<comment type="caution">
    <text evidence="1">The sequence shown here is derived from an EMBL/GenBank/DDBJ whole genome shotgun (WGS) entry which is preliminary data.</text>
</comment>
<name>A0ABW6GG73_9ACTN</name>
<gene>
    <name evidence="1" type="ORF">ACFW6T_06385</name>
</gene>
<dbReference type="RefSeq" id="WP_380327833.1">
    <property type="nucleotide sequence ID" value="NZ_JBHYPW010000042.1"/>
</dbReference>
<sequence>MVAVRLRSETAAALSALDARLARLDALRGQLADRSDPPRPAPRP</sequence>
<dbReference type="Proteomes" id="UP001599542">
    <property type="component" value="Unassembled WGS sequence"/>
</dbReference>